<dbReference type="PROSITE" id="PS50104">
    <property type="entry name" value="TIR"/>
    <property type="match status" value="1"/>
</dbReference>
<dbReference type="InterPro" id="IPR044974">
    <property type="entry name" value="Disease_R_plants"/>
</dbReference>
<dbReference type="InterPro" id="IPR001611">
    <property type="entry name" value="Leu-rich_rpt"/>
</dbReference>
<dbReference type="Gene3D" id="3.80.10.10">
    <property type="entry name" value="Ribonuclease Inhibitor"/>
    <property type="match status" value="2"/>
</dbReference>
<dbReference type="InterPro" id="IPR058192">
    <property type="entry name" value="WHD_ROQ1-like"/>
</dbReference>
<dbReference type="AlphaFoldDB" id="A0A6P5RIK8"/>
<keyword evidence="4" id="KW-0520">NAD</keyword>
<keyword evidence="5" id="KW-0812">Transmembrane</keyword>
<dbReference type="PROSITE" id="PS51450">
    <property type="entry name" value="LRR"/>
    <property type="match status" value="1"/>
</dbReference>
<dbReference type="InterPro" id="IPR000157">
    <property type="entry name" value="TIR_dom"/>
</dbReference>
<gene>
    <name evidence="8" type="primary">LOC110749005</name>
</gene>
<dbReference type="Proteomes" id="UP000515124">
    <property type="component" value="Unplaced"/>
</dbReference>
<dbReference type="Pfam" id="PF01582">
    <property type="entry name" value="TIR"/>
    <property type="match status" value="1"/>
</dbReference>
<dbReference type="RefSeq" id="XP_021804695.1">
    <property type="nucleotide sequence ID" value="XM_021949003.1"/>
</dbReference>
<keyword evidence="1" id="KW-0433">Leucine-rich repeat</keyword>
<dbReference type="PANTHER" id="PTHR11017">
    <property type="entry name" value="LEUCINE-RICH REPEAT-CONTAINING PROTEIN"/>
    <property type="match status" value="1"/>
</dbReference>
<dbReference type="InterPro" id="IPR032675">
    <property type="entry name" value="LRR_dom_sf"/>
</dbReference>
<reference evidence="8" key="1">
    <citation type="submission" date="2025-08" db="UniProtKB">
        <authorList>
            <consortium name="RefSeq"/>
        </authorList>
    </citation>
    <scope>IDENTIFICATION</scope>
</reference>
<evidence type="ECO:0000256" key="2">
    <source>
        <dbReference type="ARBA" id="ARBA00022737"/>
    </source>
</evidence>
<dbReference type="GO" id="GO:0007165">
    <property type="term" value="P:signal transduction"/>
    <property type="evidence" value="ECO:0007669"/>
    <property type="project" value="InterPro"/>
</dbReference>
<evidence type="ECO:0000313" key="7">
    <source>
        <dbReference type="Proteomes" id="UP000515124"/>
    </source>
</evidence>
<dbReference type="SUPFAM" id="SSF52540">
    <property type="entry name" value="P-loop containing nucleoside triphosphate hydrolases"/>
    <property type="match status" value="1"/>
</dbReference>
<evidence type="ECO:0000256" key="5">
    <source>
        <dbReference type="SAM" id="Phobius"/>
    </source>
</evidence>
<dbReference type="Gene3D" id="3.40.50.10140">
    <property type="entry name" value="Toll/interleukin-1 receptor homology (TIR) domain"/>
    <property type="match status" value="1"/>
</dbReference>
<dbReference type="GO" id="GO:0043531">
    <property type="term" value="F:ADP binding"/>
    <property type="evidence" value="ECO:0007669"/>
    <property type="project" value="InterPro"/>
</dbReference>
<dbReference type="InterPro" id="IPR027417">
    <property type="entry name" value="P-loop_NTPase"/>
</dbReference>
<dbReference type="PRINTS" id="PR00364">
    <property type="entry name" value="DISEASERSIST"/>
</dbReference>
<dbReference type="SMART" id="SM00369">
    <property type="entry name" value="LRR_TYP"/>
    <property type="match status" value="1"/>
</dbReference>
<keyword evidence="5" id="KW-1133">Transmembrane helix</keyword>
<dbReference type="GO" id="GO:0006952">
    <property type="term" value="P:defense response"/>
    <property type="evidence" value="ECO:0007669"/>
    <property type="project" value="InterPro"/>
</dbReference>
<dbReference type="KEGG" id="pavi:110749005"/>
<keyword evidence="2" id="KW-0677">Repeat</keyword>
<dbReference type="FunFam" id="3.40.50.10140:FF:000007">
    <property type="entry name" value="Disease resistance protein (TIR-NBS-LRR class)"/>
    <property type="match status" value="1"/>
</dbReference>
<dbReference type="Pfam" id="PF07725">
    <property type="entry name" value="LRR_3"/>
    <property type="match status" value="1"/>
</dbReference>
<dbReference type="SMART" id="SM00255">
    <property type="entry name" value="TIR"/>
    <property type="match status" value="1"/>
</dbReference>
<dbReference type="SUPFAM" id="SSF52200">
    <property type="entry name" value="Toll/Interleukin receptor TIR domain"/>
    <property type="match status" value="1"/>
</dbReference>
<dbReference type="InterPro" id="IPR042197">
    <property type="entry name" value="Apaf_helical"/>
</dbReference>
<keyword evidence="5" id="KW-0472">Membrane</keyword>
<evidence type="ECO:0000256" key="1">
    <source>
        <dbReference type="ARBA" id="ARBA00022614"/>
    </source>
</evidence>
<evidence type="ECO:0000259" key="6">
    <source>
        <dbReference type="PROSITE" id="PS50104"/>
    </source>
</evidence>
<dbReference type="Pfam" id="PF23286">
    <property type="entry name" value="LRR_13"/>
    <property type="match status" value="1"/>
</dbReference>
<sequence length="1179" mass="132651">MALVRSQEASTSDTNCGCSYHVFLSFRGEDTRRTFTDHLYTAFVNSGLQTFRDDDELERGEGIKTELEKAIQHSRSSVIVFSKNYASSKWCLDELVKILERKRASDEHVVLPVFYDIDPSEVRKQTGSLAKAFARHQQNRSLNKDRISGWRAALTEVADLAGMVLQNEADGHEAKFIKKIVKVIEGKLSRTPLSVSPYLIGIDHRVKDINSWLQDGSSNVGICVIYGIGGIGKTTIAQVVYNSNFSRFEGRSFLENIREISEQPNGLVQVQMQLLSDILNGRKVKIHNISEGITKIKDVISCKKVLLILDDVDHTRQLDAILRMKDWFCPGSKIIITTRSVGLLKAHQDVKVHNLETLNHVESLELFSCHAFGQDHPTGGYMELSESIVKHSGGLPLALQTLGSSLSGQSIDVWGSALKKLEVIPNSDIMSKLRISYDSLQDDHDQNLFLHIACFFIGNDMDVVVTILDGCDFFTTVGMQNLIDRCLVTIDEYKKVKMHQMIRDMGREIVRLESKQPEKRSRLWHHKDSLSVLREKNGSKKVEGLALNMHMYPVENRSRNSNKVVLETIAFTRMVKLRLLQLSSVQLNGGYEEFPKGLRWLYWLEFPLDSIPCDFLLESLVVLEMHYSSLRKIWQGTKSLPSLKILDLSYSRHLIETGDFSLVTNLERLILNKCRSLVDVHESIGNLEKLVYLNMKDCENIRKLPKSISMLTSLETLIISGCSSLNEFPMEMGKMESLKVFQADGIPIDQLHTSTLPCNLVVLSLTNCNLSDDAFPKDFGNLSSLQSLDLSHNPIRSLPGCIRGLTGLDHLAFSQCTRLKSLVGLPQITELVAIHCESLERVTFQSISCLPEKFIYGYNFKLAEIEYWYKLEPIGMVDVEMRKLLGLCNLNSTEAIRMYTPDRLSSGAGTMHPIQGLHEYGIFSTFLPGDEVPGQFSDRSEGSSVSFTVPPLLPNLRIRGLNIFTVYTECYNGYSSSSIPNPLLIRVCNKTKGLKWIYTPSCHGVPDNEKQVVWLSHWKLGSGLEGSDEVTVSVFTKPLFWVKECGIQLVHEQETEMSTQHNTTVPSYASAIGRDLSEFIPGTYYLGGGPFLRLTREDVLGWKKEVWFNDISGDSDEGTDKEEIQQGDEPLALVAAAETLVEAERASRGNKILIMTAVFFLFLSLISLPSLSFLSKYFI</sequence>
<feature type="domain" description="TIR" evidence="6">
    <location>
        <begin position="18"/>
        <end position="188"/>
    </location>
</feature>
<dbReference type="Gene3D" id="3.40.50.300">
    <property type="entry name" value="P-loop containing nucleotide triphosphate hydrolases"/>
    <property type="match status" value="1"/>
</dbReference>
<dbReference type="InterPro" id="IPR035897">
    <property type="entry name" value="Toll_tir_struct_dom_sf"/>
</dbReference>
<dbReference type="InterPro" id="IPR002182">
    <property type="entry name" value="NB-ARC"/>
</dbReference>
<proteinExistence type="predicted"/>
<dbReference type="InterPro" id="IPR011713">
    <property type="entry name" value="Leu-rich_rpt_3"/>
</dbReference>
<dbReference type="Gene3D" id="1.10.8.430">
    <property type="entry name" value="Helical domain of apoptotic protease-activating factors"/>
    <property type="match status" value="1"/>
</dbReference>
<dbReference type="GeneID" id="110749005"/>
<dbReference type="SUPFAM" id="SSF52058">
    <property type="entry name" value="L domain-like"/>
    <property type="match status" value="1"/>
</dbReference>
<name>A0A6P5RIK8_PRUAV</name>
<organism evidence="7 8">
    <name type="scientific">Prunus avium</name>
    <name type="common">Cherry</name>
    <name type="synonym">Cerasus avium</name>
    <dbReference type="NCBI Taxonomy" id="42229"/>
    <lineage>
        <taxon>Eukaryota</taxon>
        <taxon>Viridiplantae</taxon>
        <taxon>Streptophyta</taxon>
        <taxon>Embryophyta</taxon>
        <taxon>Tracheophyta</taxon>
        <taxon>Spermatophyta</taxon>
        <taxon>Magnoliopsida</taxon>
        <taxon>eudicotyledons</taxon>
        <taxon>Gunneridae</taxon>
        <taxon>Pentapetalae</taxon>
        <taxon>rosids</taxon>
        <taxon>fabids</taxon>
        <taxon>Rosales</taxon>
        <taxon>Rosaceae</taxon>
        <taxon>Amygdaloideae</taxon>
        <taxon>Amygdaleae</taxon>
        <taxon>Prunus</taxon>
    </lineage>
</organism>
<keyword evidence="7" id="KW-1185">Reference proteome</keyword>
<dbReference type="PANTHER" id="PTHR11017:SF563">
    <property type="entry name" value="TMV RESISTANCE PROTEIN N-LIKE"/>
    <property type="match status" value="1"/>
</dbReference>
<dbReference type="InterPro" id="IPR003591">
    <property type="entry name" value="Leu-rich_rpt_typical-subtyp"/>
</dbReference>
<evidence type="ECO:0000313" key="8">
    <source>
        <dbReference type="RefSeq" id="XP_021804695.1"/>
    </source>
</evidence>
<evidence type="ECO:0000256" key="3">
    <source>
        <dbReference type="ARBA" id="ARBA00022821"/>
    </source>
</evidence>
<dbReference type="InterPro" id="IPR058546">
    <property type="entry name" value="RPS4B/Roq1-like_LRR"/>
</dbReference>
<dbReference type="Pfam" id="PF23282">
    <property type="entry name" value="WHD_ROQ1"/>
    <property type="match status" value="1"/>
</dbReference>
<dbReference type="Pfam" id="PF00931">
    <property type="entry name" value="NB-ARC"/>
    <property type="match status" value="1"/>
</dbReference>
<evidence type="ECO:0000256" key="4">
    <source>
        <dbReference type="ARBA" id="ARBA00023027"/>
    </source>
</evidence>
<accession>A0A6P5RIK8</accession>
<protein>
    <submittedName>
        <fullName evidence="8">TMV resistance protein N-like</fullName>
    </submittedName>
</protein>
<feature type="transmembrane region" description="Helical" evidence="5">
    <location>
        <begin position="1152"/>
        <end position="1174"/>
    </location>
</feature>
<keyword evidence="3" id="KW-0611">Plant defense</keyword>